<accession>A0ABD5UUQ2</accession>
<organism evidence="1 2">
    <name type="scientific">Halopenitus salinus</name>
    <dbReference type="NCBI Taxonomy" id="1198295"/>
    <lineage>
        <taxon>Archaea</taxon>
        <taxon>Methanobacteriati</taxon>
        <taxon>Methanobacteriota</taxon>
        <taxon>Stenosarchaea group</taxon>
        <taxon>Halobacteria</taxon>
        <taxon>Halobacteriales</taxon>
        <taxon>Haloferacaceae</taxon>
        <taxon>Halopenitus</taxon>
    </lineage>
</organism>
<dbReference type="Pfam" id="PF19100">
    <property type="entry name" value="DUF5787"/>
    <property type="match status" value="1"/>
</dbReference>
<sequence>MDGRTDGSDGSEDSDRFDSEFQFELALCAALEREDRVVARQLGGAVATPGARIVDVCVLEPGPGFDDRAAITADSIPPAALEAGVGPGTAVPVADAFDLPPDRARGVVDRAVDVGYLERERRNGRDLVRATARYPDDWFDRLVAIENKPDLGRPGDLRSQLRFDVALGLFEEVWLATASHVTRAHLNRIPEAVGVRRVDPRTGDRRVVREAATLPAEDPGVEIGEDHGLRTDVAIVSPDAKARKRRRIAERAYGRGWRPDPPACAHATGTADGRPYCERFERVVDPGSDCGERCRAYHSDDPPAIDCEALREANSAWVRDPSSAPRRQSGLDRFG</sequence>
<dbReference type="AlphaFoldDB" id="A0ABD5UUQ2"/>
<evidence type="ECO:0000313" key="1">
    <source>
        <dbReference type="EMBL" id="MFC6893255.1"/>
    </source>
</evidence>
<name>A0ABD5UUQ2_9EURY</name>
<gene>
    <name evidence="1" type="ORF">ACFQE9_11670</name>
</gene>
<evidence type="ECO:0000313" key="2">
    <source>
        <dbReference type="Proteomes" id="UP001596296"/>
    </source>
</evidence>
<dbReference type="Proteomes" id="UP001596296">
    <property type="component" value="Unassembled WGS sequence"/>
</dbReference>
<dbReference type="InterPro" id="IPR043901">
    <property type="entry name" value="DUF5787"/>
</dbReference>
<proteinExistence type="predicted"/>
<dbReference type="RefSeq" id="WP_379744615.1">
    <property type="nucleotide sequence ID" value="NZ_JBHSVN010000001.1"/>
</dbReference>
<comment type="caution">
    <text evidence="1">The sequence shown here is derived from an EMBL/GenBank/DDBJ whole genome shotgun (WGS) entry which is preliminary data.</text>
</comment>
<reference evidence="1 2" key="1">
    <citation type="journal article" date="2019" name="Int. J. Syst. Evol. Microbiol.">
        <title>The Global Catalogue of Microorganisms (GCM) 10K type strain sequencing project: providing services to taxonomists for standard genome sequencing and annotation.</title>
        <authorList>
            <consortium name="The Broad Institute Genomics Platform"/>
            <consortium name="The Broad Institute Genome Sequencing Center for Infectious Disease"/>
            <person name="Wu L."/>
            <person name="Ma J."/>
        </authorList>
    </citation>
    <scope>NUCLEOTIDE SEQUENCE [LARGE SCALE GENOMIC DNA]</scope>
    <source>
        <strain evidence="1 2">SKJ47</strain>
    </source>
</reference>
<protein>
    <submittedName>
        <fullName evidence="1">DUF5787 family protein</fullName>
    </submittedName>
</protein>
<keyword evidence="2" id="KW-1185">Reference proteome</keyword>
<dbReference type="EMBL" id="JBHSXL010000009">
    <property type="protein sequence ID" value="MFC6893255.1"/>
    <property type="molecule type" value="Genomic_DNA"/>
</dbReference>